<organism evidence="1 2">
    <name type="scientific">Hymenolepis diminuta</name>
    <name type="common">Rat tapeworm</name>
    <dbReference type="NCBI Taxonomy" id="6216"/>
    <lineage>
        <taxon>Eukaryota</taxon>
        <taxon>Metazoa</taxon>
        <taxon>Spiralia</taxon>
        <taxon>Lophotrochozoa</taxon>
        <taxon>Platyhelminthes</taxon>
        <taxon>Cestoda</taxon>
        <taxon>Eucestoda</taxon>
        <taxon>Cyclophyllidea</taxon>
        <taxon>Hymenolepididae</taxon>
        <taxon>Hymenolepis</taxon>
    </lineage>
</organism>
<reference evidence="1 2" key="1">
    <citation type="submission" date="2019-07" db="EMBL/GenBank/DDBJ databases">
        <authorList>
            <person name="Jastrzebski P J."/>
            <person name="Paukszto L."/>
            <person name="Jastrzebski P J."/>
        </authorList>
    </citation>
    <scope>NUCLEOTIDE SEQUENCE [LARGE SCALE GENOMIC DNA]</scope>
    <source>
        <strain evidence="1 2">WMS-il1</strain>
    </source>
</reference>
<protein>
    <submittedName>
        <fullName evidence="1">Uncharacterized protein</fullName>
    </submittedName>
</protein>
<keyword evidence="2" id="KW-1185">Reference proteome</keyword>
<dbReference type="Proteomes" id="UP000321570">
    <property type="component" value="Unassembled WGS sequence"/>
</dbReference>
<dbReference type="AlphaFoldDB" id="A0A564Y766"/>
<evidence type="ECO:0000313" key="2">
    <source>
        <dbReference type="Proteomes" id="UP000321570"/>
    </source>
</evidence>
<evidence type="ECO:0000313" key="1">
    <source>
        <dbReference type="EMBL" id="VUZ43155.1"/>
    </source>
</evidence>
<proteinExistence type="predicted"/>
<name>A0A564Y766_HYMDI</name>
<dbReference type="EMBL" id="CABIJS010000111">
    <property type="protein sequence ID" value="VUZ43155.1"/>
    <property type="molecule type" value="Genomic_DNA"/>
</dbReference>
<sequence>MPNLIFSVRSIEHTYNALGALISSSLIGQSVKNPPLPYWKISQLIICLIFNSL</sequence>
<gene>
    <name evidence="1" type="ORF">WMSIL1_LOCUS4006</name>
</gene>
<accession>A0A564Y766</accession>